<dbReference type="EMBL" id="JH597773">
    <property type="protein sequence ID" value="EHQ08030.1"/>
    <property type="molecule type" value="Genomic_DNA"/>
</dbReference>
<dbReference type="HOGENOM" id="CLU_1188792_0_0_12"/>
<evidence type="ECO:0008006" key="3">
    <source>
        <dbReference type="Google" id="ProtNLM"/>
    </source>
</evidence>
<accession>H2CI07</accession>
<dbReference type="PROSITE" id="PS51257">
    <property type="entry name" value="PROKAR_LIPOPROTEIN"/>
    <property type="match status" value="1"/>
</dbReference>
<gene>
    <name evidence="1" type="ORF">Lepil_3371</name>
</gene>
<dbReference type="AlphaFoldDB" id="H2CI07"/>
<name>H2CI07_9LEPT</name>
<sequence>MNISIRPMVSILLYVLLSPFLASCMSGLERDVRVRFKQYSPGMTSLIEEAQRRVQAEPSRIKLQTVRNRFLSITAEDHGRQICAVVSYYLLLKYSDADLPDFPDFYLRAIDEGIISETKSKDFPPGFALLAGPDAAARLVERYRVKGHPVNLQRSEEPDRFDALLSSRSKYAVFGRVDENYDGHYFLVYVDDEGMLRYADALNTHKFGTVVEERPRTVAFLDINEPSPEDEGP</sequence>
<evidence type="ECO:0000313" key="1">
    <source>
        <dbReference type="EMBL" id="EHQ08030.1"/>
    </source>
</evidence>
<keyword evidence="2" id="KW-1185">Reference proteome</keyword>
<dbReference type="RefSeq" id="WP_002774362.1">
    <property type="nucleotide sequence ID" value="NZ_JH597773.1"/>
</dbReference>
<reference evidence="1 2" key="1">
    <citation type="submission" date="2011-10" db="EMBL/GenBank/DDBJ databases">
        <title>The Improved High-Quality Draft genome of Leptonema illini DSM 21528.</title>
        <authorList>
            <consortium name="US DOE Joint Genome Institute (JGI-PGF)"/>
            <person name="Lucas S."/>
            <person name="Copeland A."/>
            <person name="Lapidus A."/>
            <person name="Glavina del Rio T."/>
            <person name="Dalin E."/>
            <person name="Tice H."/>
            <person name="Bruce D."/>
            <person name="Goodwin L."/>
            <person name="Pitluck S."/>
            <person name="Peters L."/>
            <person name="Mikhailova N."/>
            <person name="Held B."/>
            <person name="Kyrpides N."/>
            <person name="Mavromatis K."/>
            <person name="Ivanova N."/>
            <person name="Markowitz V."/>
            <person name="Cheng J.-F."/>
            <person name="Hugenholtz P."/>
            <person name="Woyke T."/>
            <person name="Wu D."/>
            <person name="Gronow S."/>
            <person name="Wellnitz S."/>
            <person name="Brambilla E.-M."/>
            <person name="Klenk H.-P."/>
            <person name="Eisen J.A."/>
        </authorList>
    </citation>
    <scope>NUCLEOTIDE SEQUENCE [LARGE SCALE GENOMIC DNA]</scope>
    <source>
        <strain evidence="1 2">DSM 21528</strain>
    </source>
</reference>
<protein>
    <recommendedName>
        <fullName evidence="3">Lipoprotein</fullName>
    </recommendedName>
</protein>
<proteinExistence type="predicted"/>
<dbReference type="Proteomes" id="UP000005737">
    <property type="component" value="Unassembled WGS sequence"/>
</dbReference>
<evidence type="ECO:0000313" key="2">
    <source>
        <dbReference type="Proteomes" id="UP000005737"/>
    </source>
</evidence>
<organism evidence="1 2">
    <name type="scientific">Leptonema illini DSM 21528</name>
    <dbReference type="NCBI Taxonomy" id="929563"/>
    <lineage>
        <taxon>Bacteria</taxon>
        <taxon>Pseudomonadati</taxon>
        <taxon>Spirochaetota</taxon>
        <taxon>Spirochaetia</taxon>
        <taxon>Leptospirales</taxon>
        <taxon>Leptospiraceae</taxon>
        <taxon>Leptonema</taxon>
    </lineage>
</organism>
<dbReference type="STRING" id="183.GCA_002009735_03349"/>